<organism evidence="3 4">
    <name type="scientific">Petrolisthes manimaculis</name>
    <dbReference type="NCBI Taxonomy" id="1843537"/>
    <lineage>
        <taxon>Eukaryota</taxon>
        <taxon>Metazoa</taxon>
        <taxon>Ecdysozoa</taxon>
        <taxon>Arthropoda</taxon>
        <taxon>Crustacea</taxon>
        <taxon>Multicrustacea</taxon>
        <taxon>Malacostraca</taxon>
        <taxon>Eumalacostraca</taxon>
        <taxon>Eucarida</taxon>
        <taxon>Decapoda</taxon>
        <taxon>Pleocyemata</taxon>
        <taxon>Anomura</taxon>
        <taxon>Galatheoidea</taxon>
        <taxon>Porcellanidae</taxon>
        <taxon>Petrolisthes</taxon>
    </lineage>
</organism>
<protein>
    <submittedName>
        <fullName evidence="3">Uncharacterized protein</fullName>
    </submittedName>
</protein>
<sequence>MSIGGSEGGGDGGGGGDEGQGWAVGEETAEEMDGLEKCLVRSEKVDLVLRFLLSVVFLLSLGIGKEKLRASNP</sequence>
<feature type="compositionally biased region" description="Gly residues" evidence="1">
    <location>
        <begin position="1"/>
        <end position="19"/>
    </location>
</feature>
<evidence type="ECO:0000256" key="2">
    <source>
        <dbReference type="SAM" id="Phobius"/>
    </source>
</evidence>
<evidence type="ECO:0000256" key="1">
    <source>
        <dbReference type="SAM" id="MobiDB-lite"/>
    </source>
</evidence>
<evidence type="ECO:0000313" key="4">
    <source>
        <dbReference type="Proteomes" id="UP001292094"/>
    </source>
</evidence>
<dbReference type="EMBL" id="JAWZYT010002749">
    <property type="protein sequence ID" value="KAK4302325.1"/>
    <property type="molecule type" value="Genomic_DNA"/>
</dbReference>
<keyword evidence="2" id="KW-1133">Transmembrane helix</keyword>
<name>A0AAE1P586_9EUCA</name>
<keyword evidence="2" id="KW-0812">Transmembrane</keyword>
<accession>A0AAE1P586</accession>
<reference evidence="3" key="1">
    <citation type="submission" date="2023-11" db="EMBL/GenBank/DDBJ databases">
        <title>Genome assemblies of two species of porcelain crab, Petrolisthes cinctipes and Petrolisthes manimaculis (Anomura: Porcellanidae).</title>
        <authorList>
            <person name="Angst P."/>
        </authorList>
    </citation>
    <scope>NUCLEOTIDE SEQUENCE</scope>
    <source>
        <strain evidence="3">PB745_02</strain>
        <tissue evidence="3">Gill</tissue>
    </source>
</reference>
<proteinExistence type="predicted"/>
<keyword evidence="4" id="KW-1185">Reference proteome</keyword>
<keyword evidence="2" id="KW-0472">Membrane</keyword>
<evidence type="ECO:0000313" key="3">
    <source>
        <dbReference type="EMBL" id="KAK4302325.1"/>
    </source>
</evidence>
<feature type="transmembrane region" description="Helical" evidence="2">
    <location>
        <begin position="47"/>
        <end position="64"/>
    </location>
</feature>
<gene>
    <name evidence="3" type="ORF">Pmani_025575</name>
</gene>
<dbReference type="Proteomes" id="UP001292094">
    <property type="component" value="Unassembled WGS sequence"/>
</dbReference>
<dbReference type="AlphaFoldDB" id="A0AAE1P586"/>
<comment type="caution">
    <text evidence="3">The sequence shown here is derived from an EMBL/GenBank/DDBJ whole genome shotgun (WGS) entry which is preliminary data.</text>
</comment>
<feature type="region of interest" description="Disordered" evidence="1">
    <location>
        <begin position="1"/>
        <end position="29"/>
    </location>
</feature>